<dbReference type="AlphaFoldDB" id="A0A2H0BJ48"/>
<name>A0A2H0BJ48_9BACT</name>
<feature type="transmembrane region" description="Helical" evidence="1">
    <location>
        <begin position="35"/>
        <end position="56"/>
    </location>
</feature>
<dbReference type="InterPro" id="IPR009574">
    <property type="entry name" value="DUF1189"/>
</dbReference>
<feature type="transmembrane region" description="Helical" evidence="1">
    <location>
        <begin position="191"/>
        <end position="210"/>
    </location>
</feature>
<evidence type="ECO:0000313" key="3">
    <source>
        <dbReference type="Proteomes" id="UP000230759"/>
    </source>
</evidence>
<dbReference type="Pfam" id="PF06691">
    <property type="entry name" value="DUF1189"/>
    <property type="match status" value="1"/>
</dbReference>
<protein>
    <recommendedName>
        <fullName evidence="4">DUF1189 domain-containing protein</fullName>
    </recommendedName>
</protein>
<gene>
    <name evidence="2" type="ORF">COX04_01830</name>
</gene>
<reference evidence="2 3" key="1">
    <citation type="submission" date="2017-09" db="EMBL/GenBank/DDBJ databases">
        <title>Depth-based differentiation of microbial function through sediment-hosted aquifers and enrichment of novel symbionts in the deep terrestrial subsurface.</title>
        <authorList>
            <person name="Probst A.J."/>
            <person name="Ladd B."/>
            <person name="Jarett J.K."/>
            <person name="Geller-Mcgrath D.E."/>
            <person name="Sieber C.M."/>
            <person name="Emerson J.B."/>
            <person name="Anantharaman K."/>
            <person name="Thomas B.C."/>
            <person name="Malmstrom R."/>
            <person name="Stieglmeier M."/>
            <person name="Klingl A."/>
            <person name="Woyke T."/>
            <person name="Ryan C.M."/>
            <person name="Banfield J.F."/>
        </authorList>
    </citation>
    <scope>NUCLEOTIDE SEQUENCE [LARGE SCALE GENOMIC DNA]</scope>
    <source>
        <strain evidence="2">CG22_combo_CG10-13_8_21_14_all_45_10</strain>
    </source>
</reference>
<accession>A0A2H0BJ48</accession>
<comment type="caution">
    <text evidence="2">The sequence shown here is derived from an EMBL/GenBank/DDBJ whole genome shotgun (WGS) entry which is preliminary data.</text>
</comment>
<keyword evidence="1" id="KW-0812">Transmembrane</keyword>
<feature type="transmembrane region" description="Helical" evidence="1">
    <location>
        <begin position="216"/>
        <end position="234"/>
    </location>
</feature>
<evidence type="ECO:0000256" key="1">
    <source>
        <dbReference type="SAM" id="Phobius"/>
    </source>
</evidence>
<feature type="transmembrane region" description="Helical" evidence="1">
    <location>
        <begin position="271"/>
        <end position="289"/>
    </location>
</feature>
<evidence type="ECO:0008006" key="4">
    <source>
        <dbReference type="Google" id="ProtNLM"/>
    </source>
</evidence>
<sequence length="292" mass="32620">MRKLKIFFKTFWRSLTEPAYYQDIIAAKFSFSLKYLAGLLFLVSFIFGVSFGLRVLKLIPQTPNFIQNAKKYIVETYPTELTLTLKDNKISSNVKEPFFIDLPTGAGLPLQADQGFKHSIAINTRGKVEDFTKLESMFVLTADSVVVSDSGTGYKVMPLGEVLKKIPDGASMTKANIESLLTGAQPFVAPILPRILICLGLAAAILYPFLRTGLVLVWELAVLVPVALILFIFAKALKRRLSYAKVYQMSMHGVTIPVIATFTFGGLFYPWLLLAAWLIFFIFLIKVILNQS</sequence>
<dbReference type="EMBL" id="PCSV01000043">
    <property type="protein sequence ID" value="PIP57020.1"/>
    <property type="molecule type" value="Genomic_DNA"/>
</dbReference>
<keyword evidence="1" id="KW-1133">Transmembrane helix</keyword>
<evidence type="ECO:0000313" key="2">
    <source>
        <dbReference type="EMBL" id="PIP57020.1"/>
    </source>
</evidence>
<proteinExistence type="predicted"/>
<dbReference type="Proteomes" id="UP000230759">
    <property type="component" value="Unassembled WGS sequence"/>
</dbReference>
<organism evidence="2 3">
    <name type="scientific">Candidatus Woesebacteria bacterium CG22_combo_CG10-13_8_21_14_all_45_10</name>
    <dbReference type="NCBI Taxonomy" id="1975060"/>
    <lineage>
        <taxon>Bacteria</taxon>
        <taxon>Candidatus Woeseibacteriota</taxon>
    </lineage>
</organism>
<keyword evidence="1" id="KW-0472">Membrane</keyword>